<reference evidence="2 3" key="1">
    <citation type="journal article" date="2014" name="PLoS ONE">
        <title>Global Analysis of Gene Expression Profiles in Physic Nut (Jatropha curcas L.) Seedlings Exposed to Salt Stress.</title>
        <authorList>
            <person name="Zhang L."/>
            <person name="Zhang C."/>
            <person name="Wu P."/>
            <person name="Chen Y."/>
            <person name="Li M."/>
            <person name="Jiang H."/>
            <person name="Wu G."/>
        </authorList>
    </citation>
    <scope>NUCLEOTIDE SEQUENCE [LARGE SCALE GENOMIC DNA]</scope>
    <source>
        <strain evidence="3">cv. GZQX0401</strain>
        <tissue evidence="2">Young leaves</tissue>
    </source>
</reference>
<sequence>MARELAGSSRAFLRSDKNGGFSVTGEFQNPLLRFVNPENDQDKSSVLGIQCTDEAADKRIKETPKKNEEQAAVAGTLLNLRPFGLKLSVTPNLLDLAEKKLNNCKYAVKANHQPKVDDLGSSEKLKAANFSAKVLKIGTWKREAKNESDLVAKCYYAKRKLVWEVLESGLKNKIEIQWNDITAMRAFIQENQPGILELELNQAPSFFVEQDPQPRKHSKWQPASDFTGGQASTYRRHYLQFPPVSFDKHYEKLLQCDQRLYQLCHKPFPSLQSPYFEPIICRFSDFSFHYHGDHRPGINLGLPFNFSSIPSPLVATQTSFQETHSPISDEQNSNKIVFDGSRMELWDGQNAAAAAAAETLSSPTIQFSPPVTNPAISYQNYGNPSNYGQTTNMFTRIEDYLFSDRQVEGCYDEQYHMARVESLNELVNLPQQLQQEENLASENGSQQAFYEHEMGISEQFQVYDQQHQHHQISWNDLPYTNVVNDPRMENFGTIQYQQPYR</sequence>
<evidence type="ECO:0000313" key="3">
    <source>
        <dbReference type="Proteomes" id="UP000027138"/>
    </source>
</evidence>
<proteinExistence type="predicted"/>
<dbReference type="Pfam" id="PF24818">
    <property type="entry name" value="PH_TRF2_HOY1"/>
    <property type="match status" value="1"/>
</dbReference>
<dbReference type="Proteomes" id="UP000027138">
    <property type="component" value="Unassembled WGS sequence"/>
</dbReference>
<protein>
    <recommendedName>
        <fullName evidence="1">TRF2/HOY1 PH-like domain-containing protein</fullName>
    </recommendedName>
</protein>
<dbReference type="InterPro" id="IPR057939">
    <property type="entry name" value="TRF2_HOY1_PH"/>
</dbReference>
<dbReference type="PANTHER" id="PTHR33494:SF5">
    <property type="entry name" value="F10A16.6 PROTEIN"/>
    <property type="match status" value="1"/>
</dbReference>
<dbReference type="OrthoDB" id="813303at2759"/>
<organism evidence="2 3">
    <name type="scientific">Jatropha curcas</name>
    <name type="common">Barbados nut</name>
    <dbReference type="NCBI Taxonomy" id="180498"/>
    <lineage>
        <taxon>Eukaryota</taxon>
        <taxon>Viridiplantae</taxon>
        <taxon>Streptophyta</taxon>
        <taxon>Embryophyta</taxon>
        <taxon>Tracheophyta</taxon>
        <taxon>Spermatophyta</taxon>
        <taxon>Magnoliopsida</taxon>
        <taxon>eudicotyledons</taxon>
        <taxon>Gunneridae</taxon>
        <taxon>Pentapetalae</taxon>
        <taxon>rosids</taxon>
        <taxon>fabids</taxon>
        <taxon>Malpighiales</taxon>
        <taxon>Euphorbiaceae</taxon>
        <taxon>Crotonoideae</taxon>
        <taxon>Jatropheae</taxon>
        <taxon>Jatropha</taxon>
    </lineage>
</organism>
<dbReference type="PANTHER" id="PTHR33494">
    <property type="entry name" value="OS02G0793800 PROTEIN"/>
    <property type="match status" value="1"/>
</dbReference>
<dbReference type="EMBL" id="KK915213">
    <property type="protein sequence ID" value="KDP23382.1"/>
    <property type="molecule type" value="Genomic_DNA"/>
</dbReference>
<accession>A0A067JHP3</accession>
<dbReference type="AlphaFoldDB" id="A0A067JHP3"/>
<feature type="domain" description="TRF2/HOY1 PH-like" evidence="1">
    <location>
        <begin position="129"/>
        <end position="244"/>
    </location>
</feature>
<keyword evidence="3" id="KW-1185">Reference proteome</keyword>
<evidence type="ECO:0000259" key="1">
    <source>
        <dbReference type="Pfam" id="PF24818"/>
    </source>
</evidence>
<name>A0A067JHP3_JATCU</name>
<gene>
    <name evidence="2" type="ORF">JCGZ_23215</name>
</gene>
<evidence type="ECO:0000313" key="2">
    <source>
        <dbReference type="EMBL" id="KDP23382.1"/>
    </source>
</evidence>